<name>A0AC34RLG3_9BILA</name>
<proteinExistence type="predicted"/>
<accession>A0AC34RLG3</accession>
<protein>
    <submittedName>
        <fullName evidence="2">Uncharacterized protein</fullName>
    </submittedName>
</protein>
<dbReference type="Proteomes" id="UP000887576">
    <property type="component" value="Unplaced"/>
</dbReference>
<sequence length="310" mass="33853">MKKLLFFGVFVTFLSASLGSFCGDSAIPYSFEALPNGQPVLGCARPTCFGRDADGKKAGSSAFFYRINWIPDGHFVQPNETARTVPLNDVPNFKPQIAKCSVTFDSEQCSTKNQWVGGISPLLRPELPISLQCCEYDKLELSEDQGVAVVNAGQIVVGGEIVKNGRQYAFDYISDVLKHVNPDGVVSYDVTIRRFPCLPYPTEFAVNVGENVAKDLILNIEKVGKTPEKPVDGSQDLKKPFKIQASTTIKIRPINSDPINGAQLISNKTVRIYPVKTAPEPTMSMFNMGLPYPAVPNPVIAGPFKAESDE</sequence>
<dbReference type="WBParaSite" id="JU765_v2.g7877.t1">
    <property type="protein sequence ID" value="JU765_v2.g7877.t1"/>
    <property type="gene ID" value="JU765_v2.g7877"/>
</dbReference>
<evidence type="ECO:0000313" key="2">
    <source>
        <dbReference type="WBParaSite" id="JU765_v2.g7877.t1"/>
    </source>
</evidence>
<organism evidence="1 2">
    <name type="scientific">Panagrolaimus sp. JU765</name>
    <dbReference type="NCBI Taxonomy" id="591449"/>
    <lineage>
        <taxon>Eukaryota</taxon>
        <taxon>Metazoa</taxon>
        <taxon>Ecdysozoa</taxon>
        <taxon>Nematoda</taxon>
        <taxon>Chromadorea</taxon>
        <taxon>Rhabditida</taxon>
        <taxon>Tylenchina</taxon>
        <taxon>Panagrolaimomorpha</taxon>
        <taxon>Panagrolaimoidea</taxon>
        <taxon>Panagrolaimidae</taxon>
        <taxon>Panagrolaimus</taxon>
    </lineage>
</organism>
<evidence type="ECO:0000313" key="1">
    <source>
        <dbReference type="Proteomes" id="UP000887576"/>
    </source>
</evidence>
<reference evidence="2" key="1">
    <citation type="submission" date="2022-11" db="UniProtKB">
        <authorList>
            <consortium name="WormBaseParasite"/>
        </authorList>
    </citation>
    <scope>IDENTIFICATION</scope>
</reference>